<dbReference type="EMBL" id="LR796585">
    <property type="protein sequence ID" value="CAB4152955.1"/>
    <property type="molecule type" value="Genomic_DNA"/>
</dbReference>
<proteinExistence type="predicted"/>
<gene>
    <name evidence="1" type="ORF">UFOVP606_35</name>
</gene>
<name>A0A6J5N055_9CAUD</name>
<protein>
    <submittedName>
        <fullName evidence="1">Uncharacterized protein</fullName>
    </submittedName>
</protein>
<accession>A0A6J5N055</accession>
<reference evidence="1" key="1">
    <citation type="submission" date="2020-04" db="EMBL/GenBank/DDBJ databases">
        <authorList>
            <person name="Chiriac C."/>
            <person name="Salcher M."/>
            <person name="Ghai R."/>
            <person name="Kavagutti S V."/>
        </authorList>
    </citation>
    <scope>NUCLEOTIDE SEQUENCE</scope>
</reference>
<evidence type="ECO:0000313" key="1">
    <source>
        <dbReference type="EMBL" id="CAB4152955.1"/>
    </source>
</evidence>
<sequence length="57" mass="6693">MDDTKICFMCGDILHRSQLILVVCSKSYFTCFECYKKLDQTNIYKPKKPINNGIRNN</sequence>
<organism evidence="1">
    <name type="scientific">uncultured Caudovirales phage</name>
    <dbReference type="NCBI Taxonomy" id="2100421"/>
    <lineage>
        <taxon>Viruses</taxon>
        <taxon>Duplodnaviria</taxon>
        <taxon>Heunggongvirae</taxon>
        <taxon>Uroviricota</taxon>
        <taxon>Caudoviricetes</taxon>
        <taxon>Peduoviridae</taxon>
        <taxon>Maltschvirus</taxon>
        <taxon>Maltschvirus maltsch</taxon>
    </lineage>
</organism>